<evidence type="ECO:0000256" key="1">
    <source>
        <dbReference type="SAM" id="SignalP"/>
    </source>
</evidence>
<evidence type="ECO:0008006" key="4">
    <source>
        <dbReference type="Google" id="ProtNLM"/>
    </source>
</evidence>
<sequence>MSFLLLLCYIYIVLTSSILGSLSSPLPQKLCPITSGGVLSFDDLPEGPLSTYNGFHFPGVVDWSIISGTTGSAIPYNLGITSRPNALLSLFHFETSINSGNAFTFDLVSFNLTALTASNKKKAAYLKVRVSGFRPGEPAMEKWLRVRNAFGGQGMPLYVYFGGDGWRGLQNVAVWAVEEGPVMPPAPGEMTPGFVLDDVVYNKRLVC</sequence>
<dbReference type="InParanoid" id="A0A5J5EZZ5"/>
<evidence type="ECO:0000313" key="3">
    <source>
        <dbReference type="Proteomes" id="UP000326924"/>
    </source>
</evidence>
<keyword evidence="3" id="KW-1185">Reference proteome</keyword>
<organism evidence="2 3">
    <name type="scientific">Sphaerosporella brunnea</name>
    <dbReference type="NCBI Taxonomy" id="1250544"/>
    <lineage>
        <taxon>Eukaryota</taxon>
        <taxon>Fungi</taxon>
        <taxon>Dikarya</taxon>
        <taxon>Ascomycota</taxon>
        <taxon>Pezizomycotina</taxon>
        <taxon>Pezizomycetes</taxon>
        <taxon>Pezizales</taxon>
        <taxon>Pyronemataceae</taxon>
        <taxon>Sphaerosporella</taxon>
    </lineage>
</organism>
<reference evidence="2 3" key="1">
    <citation type="submission" date="2019-09" db="EMBL/GenBank/DDBJ databases">
        <title>Draft genome of the ectomycorrhizal ascomycete Sphaerosporella brunnea.</title>
        <authorList>
            <consortium name="DOE Joint Genome Institute"/>
            <person name="Benucci G.M."/>
            <person name="Marozzi G."/>
            <person name="Antonielli L."/>
            <person name="Sanchez S."/>
            <person name="Marco P."/>
            <person name="Wang X."/>
            <person name="Falini L.B."/>
            <person name="Barry K."/>
            <person name="Haridas S."/>
            <person name="Lipzen A."/>
            <person name="Labutti K."/>
            <person name="Grigoriev I.V."/>
            <person name="Murat C."/>
            <person name="Martin F."/>
            <person name="Albertini E."/>
            <person name="Donnini D."/>
            <person name="Bonito G."/>
        </authorList>
    </citation>
    <scope>NUCLEOTIDE SEQUENCE [LARGE SCALE GENOMIC DNA]</scope>
    <source>
        <strain evidence="2 3">Sb_GMNB300</strain>
    </source>
</reference>
<protein>
    <recommendedName>
        <fullName evidence="4">Complex I intermediate-associated protein 30-domain-containing protein</fullName>
    </recommendedName>
</protein>
<feature type="signal peptide" evidence="1">
    <location>
        <begin position="1"/>
        <end position="15"/>
    </location>
</feature>
<proteinExistence type="predicted"/>
<dbReference type="Proteomes" id="UP000326924">
    <property type="component" value="Unassembled WGS sequence"/>
</dbReference>
<dbReference type="OrthoDB" id="5419095at2759"/>
<gene>
    <name evidence="2" type="ORF">FN846DRAFT_889569</name>
</gene>
<feature type="chain" id="PRO_5023888335" description="Complex I intermediate-associated protein 30-domain-containing protein" evidence="1">
    <location>
        <begin position="16"/>
        <end position="207"/>
    </location>
</feature>
<comment type="caution">
    <text evidence="2">The sequence shown here is derived from an EMBL/GenBank/DDBJ whole genome shotgun (WGS) entry which is preliminary data.</text>
</comment>
<keyword evidence="1" id="KW-0732">Signal</keyword>
<accession>A0A5J5EZZ5</accession>
<name>A0A5J5EZZ5_9PEZI</name>
<dbReference type="EMBL" id="VXIS01000070">
    <property type="protein sequence ID" value="KAA8908212.1"/>
    <property type="molecule type" value="Genomic_DNA"/>
</dbReference>
<dbReference type="AlphaFoldDB" id="A0A5J5EZZ5"/>
<evidence type="ECO:0000313" key="2">
    <source>
        <dbReference type="EMBL" id="KAA8908212.1"/>
    </source>
</evidence>